<dbReference type="AlphaFoldDB" id="A0AA35Z543"/>
<keyword evidence="3" id="KW-1185">Reference proteome</keyword>
<reference evidence="2" key="1">
    <citation type="submission" date="2023-04" db="EMBL/GenBank/DDBJ databases">
        <authorList>
            <person name="Vijverberg K."/>
            <person name="Xiong W."/>
            <person name="Schranz E."/>
        </authorList>
    </citation>
    <scope>NUCLEOTIDE SEQUENCE</scope>
</reference>
<accession>A0AA35Z543</accession>
<sequence>MTIKEGTTHSLDSLKLKMIKLWRRNYKASIVGGKAVEINISKHQRKPIQPQGDKRRRTANIEPMNQNTAARSDSYQIPMFRDSLDHQGTVHYSHAVKEQTKYLGVLRIAIHFDCSIDAIAFLEDKSRWKGWFIWLVRANQHEQKDERMAWLKILGVPLNLWDEDNFKLIASRFGKVINPFDNIYGRRDYSMGKVGILTSEKYWINSEVTMKSNGKEFQVGVVEYNDDWSPFKPVPFDKVEESDVDEAVEDEEDTVGISDTWMGEEENESEEDGEFRPNRTYSVNSPMSESAVLAVGGNTQASAVENSKRSPDADRIEGNFETIINALIYSKDIEVTVGVPIVPTHSNTLSVDASQPNVDPINLIPSTLGPIENLGPWGCFGPFPNNNCIPLFNFKSIQAQDKIHTPDTESNSGDPKPKKRKRDKSLTNLPITSCISNTLLPLDTGTTTIDLNTNPSRHHVIASSGDCNSESNSKEII</sequence>
<evidence type="ECO:0000256" key="1">
    <source>
        <dbReference type="SAM" id="MobiDB-lite"/>
    </source>
</evidence>
<dbReference type="PANTHER" id="PTHR34427:SF5">
    <property type="entry name" value="DUF4283 DOMAIN-CONTAINING PROTEIN"/>
    <property type="match status" value="1"/>
</dbReference>
<dbReference type="PANTHER" id="PTHR34427">
    <property type="entry name" value="DUF4283 DOMAIN PROTEIN"/>
    <property type="match status" value="1"/>
</dbReference>
<evidence type="ECO:0008006" key="4">
    <source>
        <dbReference type="Google" id="ProtNLM"/>
    </source>
</evidence>
<proteinExistence type="predicted"/>
<evidence type="ECO:0000313" key="2">
    <source>
        <dbReference type="EMBL" id="CAI9285547.1"/>
    </source>
</evidence>
<feature type="region of interest" description="Disordered" evidence="1">
    <location>
        <begin position="42"/>
        <end position="69"/>
    </location>
</feature>
<dbReference type="Proteomes" id="UP001177003">
    <property type="component" value="Chromosome 5"/>
</dbReference>
<gene>
    <name evidence="2" type="ORF">LSALG_LOCUS25010</name>
</gene>
<dbReference type="EMBL" id="OX465081">
    <property type="protein sequence ID" value="CAI9285547.1"/>
    <property type="molecule type" value="Genomic_DNA"/>
</dbReference>
<protein>
    <recommendedName>
        <fullName evidence="4">DUF4283 domain-containing protein</fullName>
    </recommendedName>
</protein>
<organism evidence="2 3">
    <name type="scientific">Lactuca saligna</name>
    <name type="common">Willowleaf lettuce</name>
    <dbReference type="NCBI Taxonomy" id="75948"/>
    <lineage>
        <taxon>Eukaryota</taxon>
        <taxon>Viridiplantae</taxon>
        <taxon>Streptophyta</taxon>
        <taxon>Embryophyta</taxon>
        <taxon>Tracheophyta</taxon>
        <taxon>Spermatophyta</taxon>
        <taxon>Magnoliopsida</taxon>
        <taxon>eudicotyledons</taxon>
        <taxon>Gunneridae</taxon>
        <taxon>Pentapetalae</taxon>
        <taxon>asterids</taxon>
        <taxon>campanulids</taxon>
        <taxon>Asterales</taxon>
        <taxon>Asteraceae</taxon>
        <taxon>Cichorioideae</taxon>
        <taxon>Cichorieae</taxon>
        <taxon>Lactucinae</taxon>
        <taxon>Lactuca</taxon>
    </lineage>
</organism>
<evidence type="ECO:0000313" key="3">
    <source>
        <dbReference type="Proteomes" id="UP001177003"/>
    </source>
</evidence>
<name>A0AA35Z543_LACSI</name>
<feature type="region of interest" description="Disordered" evidence="1">
    <location>
        <begin position="404"/>
        <end position="427"/>
    </location>
</feature>